<dbReference type="Proteomes" id="UP000013783">
    <property type="component" value="Unassembled WGS sequence"/>
</dbReference>
<evidence type="ECO:0000313" key="4">
    <source>
        <dbReference type="Proteomes" id="UP000013783"/>
    </source>
</evidence>
<dbReference type="RefSeq" id="WP_010739706.1">
    <property type="nucleotide sequence ID" value="NZ_KB946249.1"/>
</dbReference>
<gene>
    <name evidence="3" type="ORF">I585_00761</name>
    <name evidence="2" type="ORF">UAI_00830</name>
</gene>
<proteinExistence type="predicted"/>
<keyword evidence="1" id="KW-0812">Transmembrane</keyword>
<dbReference type="EMBL" id="ASWA01000002">
    <property type="protein sequence ID" value="EOT69298.1"/>
    <property type="molecule type" value="Genomic_DNA"/>
</dbReference>
<dbReference type="STRING" id="71451.RV07_GL001051"/>
<keyword evidence="5" id="KW-1185">Reference proteome</keyword>
<dbReference type="PANTHER" id="PTHR40078:SF1">
    <property type="entry name" value="INTEGRAL MEMBRANE PROTEIN"/>
    <property type="match status" value="1"/>
</dbReference>
<feature type="transmembrane region" description="Helical" evidence="1">
    <location>
        <begin position="51"/>
        <end position="69"/>
    </location>
</feature>
<dbReference type="AlphaFoldDB" id="R2RXZ4"/>
<reference evidence="3 5" key="2">
    <citation type="submission" date="2013-03" db="EMBL/GenBank/DDBJ databases">
        <title>The Genome Sequence of Enterococcus malodoratus ATCC_43197 (PacBio/Illumina hybrid assembly).</title>
        <authorList>
            <consortium name="The Broad Institute Genomics Platform"/>
            <consortium name="The Broad Institute Genome Sequencing Center for Infectious Disease"/>
            <person name="Earl A."/>
            <person name="Russ C."/>
            <person name="Gilmore M."/>
            <person name="Surin D."/>
            <person name="Walker B."/>
            <person name="Young S."/>
            <person name="Zeng Q."/>
            <person name="Gargeya S."/>
            <person name="Fitzgerald M."/>
            <person name="Haas B."/>
            <person name="Abouelleil A."/>
            <person name="Allen A.W."/>
            <person name="Alvarado L."/>
            <person name="Arachchi H.M."/>
            <person name="Berlin A.M."/>
            <person name="Chapman S.B."/>
            <person name="Gainer-Dewar J."/>
            <person name="Goldberg J."/>
            <person name="Griggs A."/>
            <person name="Gujja S."/>
            <person name="Hansen M."/>
            <person name="Howarth C."/>
            <person name="Imamovic A."/>
            <person name="Ireland A."/>
            <person name="Larimer J."/>
            <person name="McCowan C."/>
            <person name="Murphy C."/>
            <person name="Pearson M."/>
            <person name="Poon T.W."/>
            <person name="Priest M."/>
            <person name="Roberts A."/>
            <person name="Saif S."/>
            <person name="Shea T."/>
            <person name="Sisk P."/>
            <person name="Sykes S."/>
            <person name="Wortman J."/>
            <person name="Nusbaum C."/>
            <person name="Birren B."/>
        </authorList>
    </citation>
    <scope>NUCLEOTIDE SEQUENCE [LARGE SCALE GENOMIC DNA]</scope>
    <source>
        <strain evidence="3 5">ATCC 43197</strain>
    </source>
</reference>
<keyword evidence="1" id="KW-0472">Membrane</keyword>
<dbReference type="Proteomes" id="UP000014148">
    <property type="component" value="Unassembled WGS sequence"/>
</dbReference>
<dbReference type="PATRIC" id="fig|1158601.3.peg.801"/>
<feature type="transmembrane region" description="Helical" evidence="1">
    <location>
        <begin position="7"/>
        <end position="31"/>
    </location>
</feature>
<reference evidence="2 4" key="1">
    <citation type="submission" date="2013-02" db="EMBL/GenBank/DDBJ databases">
        <title>The Genome Sequence of Enterococcus malodoratus ATCC_43197.</title>
        <authorList>
            <consortium name="The Broad Institute Genome Sequencing Platform"/>
            <consortium name="The Broad Institute Genome Sequencing Center for Infectious Disease"/>
            <person name="Earl A.M."/>
            <person name="Gilmore M.S."/>
            <person name="Lebreton F."/>
            <person name="Walker B."/>
            <person name="Young S.K."/>
            <person name="Zeng Q."/>
            <person name="Gargeya S."/>
            <person name="Fitzgerald M."/>
            <person name="Haas B."/>
            <person name="Abouelleil A."/>
            <person name="Alvarado L."/>
            <person name="Arachchi H.M."/>
            <person name="Berlin A.M."/>
            <person name="Chapman S.B."/>
            <person name="Dewar J."/>
            <person name="Goldberg J."/>
            <person name="Griggs A."/>
            <person name="Gujja S."/>
            <person name="Hansen M."/>
            <person name="Howarth C."/>
            <person name="Imamovic A."/>
            <person name="Larimer J."/>
            <person name="McCowan C."/>
            <person name="Murphy C."/>
            <person name="Neiman D."/>
            <person name="Pearson M."/>
            <person name="Priest M."/>
            <person name="Roberts A."/>
            <person name="Saif S."/>
            <person name="Shea T."/>
            <person name="Sisk P."/>
            <person name="Sykes S."/>
            <person name="Wortman J."/>
            <person name="Nusbaum C."/>
            <person name="Birren B."/>
        </authorList>
    </citation>
    <scope>NUCLEOTIDE SEQUENCE [LARGE SCALE GENOMIC DNA]</scope>
    <source>
        <strain evidence="2 4">ATCC 43197</strain>
    </source>
</reference>
<sequence length="211" mass="23086">MNKNKIVRLLVVIIGTIIMGIGIEIIVLANQGFDSVSTLILGLMNFSPIPFGRWSQLISLFFLLITFLYKRSMLGIGSIINTLLVGETISRTASWLQTVSFLQENVFASLAGFMVMALGTALYLSGGLGSGPLEGMMFCVCDKLDVSLQKGRILLDFLIVACGFLLGSSLGIGTLFAIFLLGPMIQFIFSIIQKMQPIDFQQRSKKEQLSD</sequence>
<evidence type="ECO:0000313" key="3">
    <source>
        <dbReference type="EMBL" id="EOT69298.1"/>
    </source>
</evidence>
<feature type="transmembrane region" description="Helical" evidence="1">
    <location>
        <begin position="157"/>
        <end position="181"/>
    </location>
</feature>
<evidence type="ECO:0000313" key="5">
    <source>
        <dbReference type="Proteomes" id="UP000014148"/>
    </source>
</evidence>
<dbReference type="eggNOG" id="COG2364">
    <property type="taxonomic scope" value="Bacteria"/>
</dbReference>
<evidence type="ECO:0000256" key="1">
    <source>
        <dbReference type="SAM" id="Phobius"/>
    </source>
</evidence>
<organism evidence="2 4">
    <name type="scientific">Enterococcus malodoratus ATCC 43197</name>
    <dbReference type="NCBI Taxonomy" id="1158601"/>
    <lineage>
        <taxon>Bacteria</taxon>
        <taxon>Bacillati</taxon>
        <taxon>Bacillota</taxon>
        <taxon>Bacilli</taxon>
        <taxon>Lactobacillales</taxon>
        <taxon>Enterococcaceae</taxon>
        <taxon>Enterococcus</taxon>
    </lineage>
</organism>
<dbReference type="OrthoDB" id="9814474at2"/>
<name>R2RXZ4_9ENTE</name>
<evidence type="ECO:0008006" key="6">
    <source>
        <dbReference type="Google" id="ProtNLM"/>
    </source>
</evidence>
<comment type="caution">
    <text evidence="2">The sequence shown here is derived from an EMBL/GenBank/DDBJ whole genome shotgun (WGS) entry which is preliminary data.</text>
</comment>
<dbReference type="EMBL" id="AJAK01000007">
    <property type="protein sequence ID" value="EOH80789.1"/>
    <property type="molecule type" value="Genomic_DNA"/>
</dbReference>
<dbReference type="PANTHER" id="PTHR40078">
    <property type="entry name" value="INTEGRAL MEMBRANE PROTEIN-RELATED"/>
    <property type="match status" value="1"/>
</dbReference>
<keyword evidence="1" id="KW-1133">Transmembrane helix</keyword>
<dbReference type="Pfam" id="PF19700">
    <property type="entry name" value="DUF6198"/>
    <property type="match status" value="1"/>
</dbReference>
<feature type="transmembrane region" description="Helical" evidence="1">
    <location>
        <begin position="106"/>
        <end position="126"/>
    </location>
</feature>
<accession>R2RXZ4</accession>
<dbReference type="InterPro" id="IPR038750">
    <property type="entry name" value="YczE/YyaS-like"/>
</dbReference>
<evidence type="ECO:0000313" key="2">
    <source>
        <dbReference type="EMBL" id="EOH80789.1"/>
    </source>
</evidence>
<protein>
    <recommendedName>
        <fullName evidence="6">YitT family protein</fullName>
    </recommendedName>
</protein>